<dbReference type="EMBL" id="JAPDRN010000020">
    <property type="protein sequence ID" value="KAJ9638737.1"/>
    <property type="molecule type" value="Genomic_DNA"/>
</dbReference>
<reference evidence="2" key="1">
    <citation type="submission" date="2022-10" db="EMBL/GenBank/DDBJ databases">
        <title>Culturing micro-colonial fungi from biological soil crusts in the Mojave desert and describing Neophaeococcomyces mojavensis, and introducing the new genera and species Taxawa tesnikishii.</title>
        <authorList>
            <person name="Kurbessoian T."/>
            <person name="Stajich J.E."/>
        </authorList>
    </citation>
    <scope>NUCLEOTIDE SEQUENCE</scope>
    <source>
        <strain evidence="2">TK_35</strain>
    </source>
</reference>
<gene>
    <name evidence="2" type="ORF">H2204_004213</name>
</gene>
<dbReference type="Gene3D" id="3.30.710.10">
    <property type="entry name" value="Potassium Channel Kv1.1, Chain A"/>
    <property type="match status" value="1"/>
</dbReference>
<proteinExistence type="predicted"/>
<sequence length="443" mass="49644">MAATETLLEVIDKDGDLILAVGIDEDPDEMTDCEGRAPQELVVKEEDLWGEPGPSYGRTGHPDGDEISISDYDESGLTEQPGLQDLRSQEEELGRETSSSSRHYVRLLVSSTFLTHASPVFKVMLDGRFAEGQLTLSKQNPPTIALPEDDPDTVALLCKILHLIGDIYQRVTGKQLIKLAVISDKYNCSRSLVPWFRGQLHQFTIPATGIFDQVALDRREMSLEQVILISYLIDDNEMFAKSTETYYREKSREQIQISLKLVVDGWIQSDLVATIQNWQDYFLDRAAQIGGDVLESVVKQMNMADHEGSSYDKSSSSFALCPGHAQRLGALSAVLTLRGLRPNSNRCNKSVSGMMREWEDVGAINFHDDRTPMPVRGGTWGPCMCADRLNINTELELRIIRLEFDLRGGICLPCFKRKGRVETPARVSQYDYSQTVATLCLER</sequence>
<evidence type="ECO:0000313" key="3">
    <source>
        <dbReference type="Proteomes" id="UP001172681"/>
    </source>
</evidence>
<comment type="caution">
    <text evidence="2">The sequence shown here is derived from an EMBL/GenBank/DDBJ whole genome shotgun (WGS) entry which is preliminary data.</text>
</comment>
<dbReference type="Proteomes" id="UP001172681">
    <property type="component" value="Unassembled WGS sequence"/>
</dbReference>
<evidence type="ECO:0000256" key="1">
    <source>
        <dbReference type="SAM" id="MobiDB-lite"/>
    </source>
</evidence>
<evidence type="ECO:0000313" key="2">
    <source>
        <dbReference type="EMBL" id="KAJ9638737.1"/>
    </source>
</evidence>
<accession>A0AA38Y9M9</accession>
<protein>
    <recommendedName>
        <fullName evidence="4">BTB domain-containing protein</fullName>
    </recommendedName>
</protein>
<evidence type="ECO:0008006" key="4">
    <source>
        <dbReference type="Google" id="ProtNLM"/>
    </source>
</evidence>
<organism evidence="2 3">
    <name type="scientific">Knufia peltigerae</name>
    <dbReference type="NCBI Taxonomy" id="1002370"/>
    <lineage>
        <taxon>Eukaryota</taxon>
        <taxon>Fungi</taxon>
        <taxon>Dikarya</taxon>
        <taxon>Ascomycota</taxon>
        <taxon>Pezizomycotina</taxon>
        <taxon>Eurotiomycetes</taxon>
        <taxon>Chaetothyriomycetidae</taxon>
        <taxon>Chaetothyriales</taxon>
        <taxon>Trichomeriaceae</taxon>
        <taxon>Knufia</taxon>
    </lineage>
</organism>
<feature type="compositionally biased region" description="Acidic residues" evidence="1">
    <location>
        <begin position="65"/>
        <end position="76"/>
    </location>
</feature>
<keyword evidence="3" id="KW-1185">Reference proteome</keyword>
<name>A0AA38Y9M9_9EURO</name>
<dbReference type="InterPro" id="IPR011333">
    <property type="entry name" value="SKP1/BTB/POZ_sf"/>
</dbReference>
<feature type="region of interest" description="Disordered" evidence="1">
    <location>
        <begin position="45"/>
        <end position="98"/>
    </location>
</feature>
<dbReference type="AlphaFoldDB" id="A0AA38Y9M9"/>